<evidence type="ECO:0000259" key="5">
    <source>
        <dbReference type="PROSITE" id="PS50977"/>
    </source>
</evidence>
<dbReference type="PROSITE" id="PS50977">
    <property type="entry name" value="HTH_TETR_2"/>
    <property type="match status" value="1"/>
</dbReference>
<evidence type="ECO:0000313" key="7">
    <source>
        <dbReference type="Proteomes" id="UP000033740"/>
    </source>
</evidence>
<feature type="domain" description="HTH tetR-type" evidence="5">
    <location>
        <begin position="20"/>
        <end position="80"/>
    </location>
</feature>
<dbReference type="InterPro" id="IPR036271">
    <property type="entry name" value="Tet_transcr_reg_TetR-rel_C_sf"/>
</dbReference>
<evidence type="ECO:0000256" key="3">
    <source>
        <dbReference type="ARBA" id="ARBA00023163"/>
    </source>
</evidence>
<name>A0A0F0LQ86_9MICO</name>
<dbReference type="EMBL" id="JYIX01000032">
    <property type="protein sequence ID" value="KJL33681.1"/>
    <property type="molecule type" value="Genomic_DNA"/>
</dbReference>
<dbReference type="InterPro" id="IPR004111">
    <property type="entry name" value="Repressor_TetR_C"/>
</dbReference>
<dbReference type="AlphaFoldDB" id="A0A0F0LQ86"/>
<feature type="DNA-binding region" description="H-T-H motif" evidence="4">
    <location>
        <begin position="43"/>
        <end position="62"/>
    </location>
</feature>
<dbReference type="SUPFAM" id="SSF48498">
    <property type="entry name" value="Tetracyclin repressor-like, C-terminal domain"/>
    <property type="match status" value="1"/>
</dbReference>
<dbReference type="Gene3D" id="1.10.357.10">
    <property type="entry name" value="Tetracycline Repressor, domain 2"/>
    <property type="match status" value="1"/>
</dbReference>
<dbReference type="Proteomes" id="UP000033740">
    <property type="component" value="Unassembled WGS sequence"/>
</dbReference>
<dbReference type="InterPro" id="IPR050109">
    <property type="entry name" value="HTH-type_TetR-like_transc_reg"/>
</dbReference>
<dbReference type="PATRIC" id="fig|582680.6.peg.1517"/>
<comment type="caution">
    <text evidence="6">The sequence shown here is derived from an EMBL/GenBank/DDBJ whole genome shotgun (WGS) entry which is preliminary data.</text>
</comment>
<keyword evidence="7" id="KW-1185">Reference proteome</keyword>
<proteinExistence type="predicted"/>
<accession>A0A0F0LQ86</accession>
<keyword evidence="1" id="KW-0805">Transcription regulation</keyword>
<protein>
    <submittedName>
        <fullName evidence="6">Bacterial regulatory protein, tetR family</fullName>
    </submittedName>
</protein>
<keyword evidence="3" id="KW-0804">Transcription</keyword>
<dbReference type="STRING" id="582680.RS86_01478"/>
<dbReference type="SUPFAM" id="SSF46689">
    <property type="entry name" value="Homeodomain-like"/>
    <property type="match status" value="1"/>
</dbReference>
<dbReference type="InterPro" id="IPR009057">
    <property type="entry name" value="Homeodomain-like_sf"/>
</dbReference>
<evidence type="ECO:0000313" key="6">
    <source>
        <dbReference type="EMBL" id="KJL33681.1"/>
    </source>
</evidence>
<dbReference type="Pfam" id="PF02909">
    <property type="entry name" value="TetR_C_1"/>
    <property type="match status" value="1"/>
</dbReference>
<keyword evidence="2 4" id="KW-0238">DNA-binding</keyword>
<sequence length="228" mass="24514">MPSKRVRRGGDVDDAVPMRPRLDAGVIVSAGLELAASGATTISVRELGTRLGADPTAIYRHFRSKDDLMRALLDDITQRAVRSVDLPVEDWQGRLRALARATLDLYSQYPAVGAEATTLTTHGPGELGAIELMLEAFTTAGLDEAGVVRHYALMASHVLSTAAGIARARADRGDGDLDGPWFDEPPLADPRSHPRIAAHTVALASLRDRDLFFLGVELVLESAERAAR</sequence>
<dbReference type="PANTHER" id="PTHR30055:SF151">
    <property type="entry name" value="TRANSCRIPTIONAL REGULATORY PROTEIN"/>
    <property type="match status" value="1"/>
</dbReference>
<evidence type="ECO:0000256" key="1">
    <source>
        <dbReference type="ARBA" id="ARBA00023015"/>
    </source>
</evidence>
<dbReference type="Pfam" id="PF00440">
    <property type="entry name" value="TetR_N"/>
    <property type="match status" value="1"/>
</dbReference>
<gene>
    <name evidence="6" type="ORF">RS86_01478</name>
</gene>
<dbReference type="GO" id="GO:0000976">
    <property type="term" value="F:transcription cis-regulatory region binding"/>
    <property type="evidence" value="ECO:0007669"/>
    <property type="project" value="TreeGrafter"/>
</dbReference>
<reference evidence="6 7" key="1">
    <citation type="submission" date="2015-02" db="EMBL/GenBank/DDBJ databases">
        <title>Draft genome sequences of ten Microbacterium spp. with emphasis on heavy metal contaminated environments.</title>
        <authorList>
            <person name="Corretto E."/>
        </authorList>
    </citation>
    <scope>NUCLEOTIDE SEQUENCE [LARGE SCALE GENOMIC DNA]</scope>
    <source>
        <strain evidence="6 7">ARN176</strain>
    </source>
</reference>
<dbReference type="Gene3D" id="1.10.10.60">
    <property type="entry name" value="Homeodomain-like"/>
    <property type="match status" value="1"/>
</dbReference>
<dbReference type="GO" id="GO:0045892">
    <property type="term" value="P:negative regulation of DNA-templated transcription"/>
    <property type="evidence" value="ECO:0007669"/>
    <property type="project" value="InterPro"/>
</dbReference>
<dbReference type="RefSeq" id="WP_045271584.1">
    <property type="nucleotide sequence ID" value="NZ_JYIX01000032.1"/>
</dbReference>
<dbReference type="InterPro" id="IPR001647">
    <property type="entry name" value="HTH_TetR"/>
</dbReference>
<evidence type="ECO:0000256" key="4">
    <source>
        <dbReference type="PROSITE-ProRule" id="PRU00335"/>
    </source>
</evidence>
<dbReference type="GO" id="GO:0003700">
    <property type="term" value="F:DNA-binding transcription factor activity"/>
    <property type="evidence" value="ECO:0007669"/>
    <property type="project" value="TreeGrafter"/>
</dbReference>
<evidence type="ECO:0000256" key="2">
    <source>
        <dbReference type="ARBA" id="ARBA00023125"/>
    </source>
</evidence>
<organism evidence="6 7">
    <name type="scientific">Microbacterium azadirachtae</name>
    <dbReference type="NCBI Taxonomy" id="582680"/>
    <lineage>
        <taxon>Bacteria</taxon>
        <taxon>Bacillati</taxon>
        <taxon>Actinomycetota</taxon>
        <taxon>Actinomycetes</taxon>
        <taxon>Micrococcales</taxon>
        <taxon>Microbacteriaceae</taxon>
        <taxon>Microbacterium</taxon>
    </lineage>
</organism>
<dbReference type="PANTHER" id="PTHR30055">
    <property type="entry name" value="HTH-TYPE TRANSCRIPTIONAL REGULATOR RUTR"/>
    <property type="match status" value="1"/>
</dbReference>